<proteinExistence type="predicted"/>
<evidence type="ECO:0000313" key="9">
    <source>
        <dbReference type="EMBL" id="CAP98907.1"/>
    </source>
</evidence>
<dbReference type="OrthoDB" id="3900342at2759"/>
<dbReference type="BioCyc" id="PCHR:PC22G16190-MONOMER"/>
<feature type="transmembrane region" description="Helical" evidence="7">
    <location>
        <begin position="470"/>
        <end position="490"/>
    </location>
</feature>
<protein>
    <submittedName>
        <fullName evidence="9">Pc22g16190 protein</fullName>
    </submittedName>
</protein>
<keyword evidence="3 7" id="KW-0812">Transmembrane</keyword>
<evidence type="ECO:0000256" key="4">
    <source>
        <dbReference type="ARBA" id="ARBA00022989"/>
    </source>
</evidence>
<dbReference type="Pfam" id="PF00324">
    <property type="entry name" value="AA_permease"/>
    <property type="match status" value="2"/>
</dbReference>
<evidence type="ECO:0000256" key="7">
    <source>
        <dbReference type="SAM" id="Phobius"/>
    </source>
</evidence>
<dbReference type="Proteomes" id="UP000000724">
    <property type="component" value="Contig Pc00c22"/>
</dbReference>
<sequence>MSQPAEAQLVELPAWARPWLSGVLPTRMEQIPSGSPHPRSQNSFLRPPNHSPSLISAPSSVSTDSEDTGILTKCPEERLVVGLSRERTVSRALKGVHIFMITVNATLGTGLYWRGGQILELGGPLAVVLSFLFIGILTWGVMQCITEMLCIWPIPGALSVYVSQFVDEELGIAVGVTYWTREELLTTIKGLDYIPTDPTDTRLYQCHKNRVTLIAINLGAGPNNTLPIGAKYWTSPTAFDTRAANNWGTALLMSISIATFAYTGVEVVAASALEARWLHRADEMSPISDKLSRSNDVQVRRSFKFSAIFIPVLAMVAYTISGLLATLDIERKSCALPRLSWLSVDVEAGCTKPSNSAAFVAIATMSNIPHLADVFNAFLVFTCLSCAGTNLYVASRALFGLTSRLDGGEGQRWYLRVFAWFGKTDRRKVPLRAMIFSAVAFWWVPFLQLIRGSTQSSATTDSSLKGTRASVDMFVEVLSQMAYSAVLIVWAQPLTAYLAFLGCVFVSLVANGAALWNGFHLLPFLASYLTVRAIL</sequence>
<evidence type="ECO:0000256" key="3">
    <source>
        <dbReference type="ARBA" id="ARBA00022692"/>
    </source>
</evidence>
<dbReference type="GO" id="GO:0055085">
    <property type="term" value="P:transmembrane transport"/>
    <property type="evidence" value="ECO:0007669"/>
    <property type="project" value="InterPro"/>
</dbReference>
<name>B6HQR4_PENRW</name>
<dbReference type="eggNOG" id="KOG1286">
    <property type="taxonomic scope" value="Eukaryota"/>
</dbReference>
<dbReference type="PANTHER" id="PTHR43495:SF5">
    <property type="entry name" value="GAMMA-AMINOBUTYRIC ACID PERMEASE"/>
    <property type="match status" value="1"/>
</dbReference>
<comment type="subcellular location">
    <subcellularLocation>
        <location evidence="1">Membrane</location>
        <topology evidence="1">Multi-pass membrane protein</topology>
    </subcellularLocation>
</comment>
<dbReference type="VEuPathDB" id="FungiDB:PCH_Pc22g16190"/>
<feature type="transmembrane region" description="Helical" evidence="7">
    <location>
        <begin position="497"/>
        <end position="519"/>
    </location>
</feature>
<dbReference type="STRING" id="500485.B6HQR4"/>
<feature type="transmembrane region" description="Helical" evidence="7">
    <location>
        <begin position="121"/>
        <end position="142"/>
    </location>
</feature>
<keyword evidence="2" id="KW-0813">Transport</keyword>
<reference evidence="9 10" key="1">
    <citation type="journal article" date="2008" name="Nat. Biotechnol.">
        <title>Genome sequencing and analysis of the filamentous fungus Penicillium chrysogenum.</title>
        <authorList>
            <person name="van den Berg M.A."/>
            <person name="Albang R."/>
            <person name="Albermann K."/>
            <person name="Badger J.H."/>
            <person name="Daran J.-M."/>
            <person name="Driessen A.J.M."/>
            <person name="Garcia-Estrada C."/>
            <person name="Fedorova N.D."/>
            <person name="Harris D.M."/>
            <person name="Heijne W.H.M."/>
            <person name="Joardar V.S."/>
            <person name="Kiel J.A.K.W."/>
            <person name="Kovalchuk A."/>
            <person name="Martin J.F."/>
            <person name="Nierman W.C."/>
            <person name="Nijland J.G."/>
            <person name="Pronk J.T."/>
            <person name="Roubos J.A."/>
            <person name="van der Klei I.J."/>
            <person name="van Peij N.N.M.E."/>
            <person name="Veenhuis M."/>
            <person name="von Doehren H."/>
            <person name="Wagner C."/>
            <person name="Wortman J.R."/>
            <person name="Bovenberg R.A.L."/>
        </authorList>
    </citation>
    <scope>NUCLEOTIDE SEQUENCE [LARGE SCALE GENOMIC DNA]</scope>
    <source>
        <strain evidence="10">ATCC 28089 / DSM 1075 / NRRL 1951 / Wisconsin 54-1255</strain>
    </source>
</reference>
<keyword evidence="5 7" id="KW-0472">Membrane</keyword>
<dbReference type="InterPro" id="IPR004841">
    <property type="entry name" value="AA-permease/SLC12A_dom"/>
</dbReference>
<dbReference type="OMA" id="DYPYRSH"/>
<evidence type="ECO:0000259" key="8">
    <source>
        <dbReference type="Pfam" id="PF00324"/>
    </source>
</evidence>
<keyword evidence="10" id="KW-1185">Reference proteome</keyword>
<dbReference type="PANTHER" id="PTHR43495">
    <property type="entry name" value="GABA PERMEASE"/>
    <property type="match status" value="1"/>
</dbReference>
<feature type="transmembrane region" description="Helical" evidence="7">
    <location>
        <begin position="374"/>
        <end position="394"/>
    </location>
</feature>
<evidence type="ECO:0000256" key="5">
    <source>
        <dbReference type="ARBA" id="ARBA00023136"/>
    </source>
</evidence>
<evidence type="ECO:0000256" key="2">
    <source>
        <dbReference type="ARBA" id="ARBA00022448"/>
    </source>
</evidence>
<feature type="transmembrane region" description="Helical" evidence="7">
    <location>
        <begin position="308"/>
        <end position="327"/>
    </location>
</feature>
<organism evidence="9 10">
    <name type="scientific">Penicillium rubens (strain ATCC 28089 / DSM 1075 / NRRL 1951 / Wisconsin 54-1255)</name>
    <name type="common">Penicillium chrysogenum</name>
    <dbReference type="NCBI Taxonomy" id="500485"/>
    <lineage>
        <taxon>Eukaryota</taxon>
        <taxon>Fungi</taxon>
        <taxon>Dikarya</taxon>
        <taxon>Ascomycota</taxon>
        <taxon>Pezizomycotina</taxon>
        <taxon>Eurotiomycetes</taxon>
        <taxon>Eurotiomycetidae</taxon>
        <taxon>Eurotiales</taxon>
        <taxon>Aspergillaceae</taxon>
        <taxon>Penicillium</taxon>
        <taxon>Penicillium chrysogenum species complex</taxon>
    </lineage>
</organism>
<gene>
    <name evidence="9" type="ORF">Pc22g16190</name>
    <name evidence="9" type="ORF">PCH_Pc22g16190</name>
</gene>
<feature type="domain" description="Amino acid permease/ SLC12A" evidence="8">
    <location>
        <begin position="214"/>
        <end position="440"/>
    </location>
</feature>
<dbReference type="GO" id="GO:0016020">
    <property type="term" value="C:membrane"/>
    <property type="evidence" value="ECO:0007669"/>
    <property type="project" value="UniProtKB-SubCell"/>
</dbReference>
<feature type="domain" description="Amino acid permease/ SLC12A" evidence="8">
    <location>
        <begin position="97"/>
        <end position="180"/>
    </location>
</feature>
<feature type="compositionally biased region" description="Low complexity" evidence="6">
    <location>
        <begin position="51"/>
        <end position="62"/>
    </location>
</feature>
<dbReference type="EMBL" id="AM920437">
    <property type="protein sequence ID" value="CAP98907.1"/>
    <property type="molecule type" value="Genomic_DNA"/>
</dbReference>
<feature type="region of interest" description="Disordered" evidence="6">
    <location>
        <begin position="27"/>
        <end position="68"/>
    </location>
</feature>
<dbReference type="Gene3D" id="1.20.1740.10">
    <property type="entry name" value="Amino acid/polyamine transporter I"/>
    <property type="match status" value="2"/>
</dbReference>
<dbReference type="HOGENOM" id="CLU_024512_1_0_1"/>
<evidence type="ECO:0000313" key="10">
    <source>
        <dbReference type="Proteomes" id="UP000000724"/>
    </source>
</evidence>
<feature type="transmembrane region" description="Helical" evidence="7">
    <location>
        <begin position="431"/>
        <end position="450"/>
    </location>
</feature>
<evidence type="ECO:0000256" key="6">
    <source>
        <dbReference type="SAM" id="MobiDB-lite"/>
    </source>
</evidence>
<dbReference type="AlphaFoldDB" id="B6HQR4"/>
<feature type="transmembrane region" description="Helical" evidence="7">
    <location>
        <begin position="95"/>
        <end position="115"/>
    </location>
</feature>
<keyword evidence="4 7" id="KW-1133">Transmembrane helix</keyword>
<accession>B6HQR4</accession>
<evidence type="ECO:0000256" key="1">
    <source>
        <dbReference type="ARBA" id="ARBA00004141"/>
    </source>
</evidence>